<proteinExistence type="predicted"/>
<keyword evidence="2" id="KW-1185">Reference proteome</keyword>
<dbReference type="EMBL" id="ADXF01000398">
    <property type="protein sequence ID" value="EFR88589.1"/>
    <property type="molecule type" value="Genomic_DNA"/>
</dbReference>
<dbReference type="Proteomes" id="UP000003412">
    <property type="component" value="Chromosome"/>
</dbReference>
<name>A0ABN0BZL7_9LIST</name>
<organism evidence="1 2">
    <name type="scientific">Listeria marthii FSL S4-120</name>
    <dbReference type="NCBI Taxonomy" id="702457"/>
    <lineage>
        <taxon>Bacteria</taxon>
        <taxon>Bacillati</taxon>
        <taxon>Bacillota</taxon>
        <taxon>Bacilli</taxon>
        <taxon>Bacillales</taxon>
        <taxon>Listeriaceae</taxon>
        <taxon>Listeria</taxon>
    </lineage>
</organism>
<evidence type="ECO:0000313" key="2">
    <source>
        <dbReference type="Proteomes" id="UP000003412"/>
    </source>
</evidence>
<sequence length="86" mass="9624">MKRGEMMHPIEQLLAINHITATDIESNTRLKKGTLQKLIDKDIRTSDISLRTLSQMAIFLNTGADIIAKQLSDLEVASDLAFLIED</sequence>
<comment type="caution">
    <text evidence="1">The sequence shown here is derived from an EMBL/GenBank/DDBJ whole genome shotgun (WGS) entry which is preliminary data.</text>
</comment>
<reference evidence="1 2" key="1">
    <citation type="journal article" date="2010" name="Microbiol. Resour. Announc.">
        <title>Comparative genomics of the bacterial genus Listeria: Genome evolution is characterized by limited gene acquisition and limited gene loss.</title>
        <authorList>
            <person name="den Bakker H.C."/>
            <person name="Cummings C.A."/>
            <person name="Ferreira V."/>
            <person name="Vatta P."/>
            <person name="Orsi R.H."/>
            <person name="Degoricija L."/>
            <person name="Barker M."/>
            <person name="Petrauskene O."/>
            <person name="Furtado M.R."/>
            <person name="Wiedmann M."/>
        </authorList>
    </citation>
    <scope>NUCLEOTIDE SEQUENCE [LARGE SCALE GENOMIC DNA]</scope>
    <source>
        <strain evidence="1 2">FSL S4-120</strain>
    </source>
</reference>
<evidence type="ECO:0000313" key="1">
    <source>
        <dbReference type="EMBL" id="EFR88589.1"/>
    </source>
</evidence>
<gene>
    <name evidence="1" type="ORF">NT05LM_0823</name>
</gene>
<protein>
    <recommendedName>
        <fullName evidence="3">XRE family transcriptional regulator</fullName>
    </recommendedName>
</protein>
<accession>A0ABN0BZL7</accession>
<evidence type="ECO:0008006" key="3">
    <source>
        <dbReference type="Google" id="ProtNLM"/>
    </source>
</evidence>